<sequence length="52" mass="6446">MDQRVIEWVQNPFWKENILAADAKRRIGERWELGEYLYRLAYARYYKGNFFA</sequence>
<name>A0A8S5MWD5_9CAUD</name>
<reference evidence="1" key="1">
    <citation type="journal article" date="2021" name="Proc. Natl. Acad. Sci. U.S.A.">
        <title>A Catalog of Tens of Thousands of Viruses from Human Metagenomes Reveals Hidden Associations with Chronic Diseases.</title>
        <authorList>
            <person name="Tisza M.J."/>
            <person name="Buck C.B."/>
        </authorList>
    </citation>
    <scope>NUCLEOTIDE SEQUENCE</scope>
    <source>
        <strain evidence="1">Ct3wi9</strain>
    </source>
</reference>
<accession>A0A8S5MWD5</accession>
<proteinExistence type="predicted"/>
<dbReference type="EMBL" id="BK015006">
    <property type="protein sequence ID" value="DAD86717.1"/>
    <property type="molecule type" value="Genomic_DNA"/>
</dbReference>
<evidence type="ECO:0000313" key="1">
    <source>
        <dbReference type="EMBL" id="DAD86717.1"/>
    </source>
</evidence>
<organism evidence="1">
    <name type="scientific">Myoviridae sp. ct3wi9</name>
    <dbReference type="NCBI Taxonomy" id="2826610"/>
    <lineage>
        <taxon>Viruses</taxon>
        <taxon>Duplodnaviria</taxon>
        <taxon>Heunggongvirae</taxon>
        <taxon>Uroviricota</taxon>
        <taxon>Caudoviricetes</taxon>
    </lineage>
</organism>
<protein>
    <submittedName>
        <fullName evidence="1">Uncharacterized protein</fullName>
    </submittedName>
</protein>